<feature type="region of interest" description="Disordered" evidence="12">
    <location>
        <begin position="393"/>
        <end position="434"/>
    </location>
</feature>
<keyword evidence="8 11" id="KW-0862">Zinc</keyword>
<evidence type="ECO:0000256" key="2">
    <source>
        <dbReference type="ARBA" id="ARBA00004308"/>
    </source>
</evidence>
<dbReference type="AlphaFoldDB" id="A0AAE1KFX0"/>
<protein>
    <recommendedName>
        <fullName evidence="11">E3 ubiquitin-protein ligase RMA</fullName>
        <ecNumber evidence="11">2.3.2.27</ecNumber>
    </recommendedName>
    <alternativeName>
        <fullName evidence="11">Protein RING membrane-anchor</fullName>
    </alternativeName>
    <alternativeName>
        <fullName evidence="11">RING-type E3 ubiquitin transferase RMA</fullName>
    </alternativeName>
</protein>
<dbReference type="Gene3D" id="3.30.40.10">
    <property type="entry name" value="Zinc/RING finger domain, C3HC4 (zinc finger)"/>
    <property type="match status" value="1"/>
</dbReference>
<comment type="function">
    <text evidence="11">E3 ubiquitin-protein ligase.</text>
</comment>
<comment type="pathway">
    <text evidence="3 11">Protein modification; protein ubiquitination.</text>
</comment>
<dbReference type="SUPFAM" id="SSF57850">
    <property type="entry name" value="RING/U-box"/>
    <property type="match status" value="1"/>
</dbReference>
<feature type="domain" description="RING-type" evidence="13">
    <location>
        <begin position="149"/>
        <end position="190"/>
    </location>
</feature>
<name>A0AAE1KFX0_9FABA</name>
<dbReference type="GO" id="GO:0005789">
    <property type="term" value="C:endoplasmic reticulum membrane"/>
    <property type="evidence" value="ECO:0007669"/>
    <property type="project" value="UniProtKB-SubCell"/>
</dbReference>
<dbReference type="SMART" id="SM00184">
    <property type="entry name" value="RING"/>
    <property type="match status" value="1"/>
</dbReference>
<feature type="compositionally biased region" description="Basic residues" evidence="12">
    <location>
        <begin position="425"/>
        <end position="434"/>
    </location>
</feature>
<accession>A0AAE1KFX0</accession>
<dbReference type="InterPro" id="IPR017907">
    <property type="entry name" value="Znf_RING_CS"/>
</dbReference>
<evidence type="ECO:0000256" key="6">
    <source>
        <dbReference type="ARBA" id="ARBA00022771"/>
    </source>
</evidence>
<comment type="domain">
    <text evidence="11">The RING-type zinc finger domain is responsible for E3 ligase activity.</text>
</comment>
<evidence type="ECO:0000256" key="10">
    <source>
        <dbReference type="PROSITE-ProRule" id="PRU00175"/>
    </source>
</evidence>
<dbReference type="GO" id="GO:0061630">
    <property type="term" value="F:ubiquitin protein ligase activity"/>
    <property type="evidence" value="ECO:0007669"/>
    <property type="project" value="UniProtKB-UniRule"/>
</dbReference>
<evidence type="ECO:0000313" key="14">
    <source>
        <dbReference type="EMBL" id="KAK4272600.1"/>
    </source>
</evidence>
<dbReference type="PANTHER" id="PTHR12313">
    <property type="entry name" value="E3 UBIQUITIN-PROTEIN LIGASE RNF5-RELATED"/>
    <property type="match status" value="1"/>
</dbReference>
<comment type="catalytic activity">
    <reaction evidence="1 11">
        <text>S-ubiquitinyl-[E2 ubiquitin-conjugating enzyme]-L-cysteine + [acceptor protein]-L-lysine = [E2 ubiquitin-conjugating enzyme]-L-cysteine + N(6)-ubiquitinyl-[acceptor protein]-L-lysine.</text>
        <dbReference type="EC" id="2.3.2.27"/>
    </reaction>
</comment>
<evidence type="ECO:0000256" key="7">
    <source>
        <dbReference type="ARBA" id="ARBA00022786"/>
    </source>
</evidence>
<feature type="compositionally biased region" description="Low complexity" evidence="12">
    <location>
        <begin position="393"/>
        <end position="404"/>
    </location>
</feature>
<dbReference type="Pfam" id="PF00097">
    <property type="entry name" value="zf-C3HC4"/>
    <property type="match status" value="1"/>
</dbReference>
<organism evidence="14 15">
    <name type="scientific">Acacia crassicarpa</name>
    <name type="common">northern wattle</name>
    <dbReference type="NCBI Taxonomy" id="499986"/>
    <lineage>
        <taxon>Eukaryota</taxon>
        <taxon>Viridiplantae</taxon>
        <taxon>Streptophyta</taxon>
        <taxon>Embryophyta</taxon>
        <taxon>Tracheophyta</taxon>
        <taxon>Spermatophyta</taxon>
        <taxon>Magnoliopsida</taxon>
        <taxon>eudicotyledons</taxon>
        <taxon>Gunneridae</taxon>
        <taxon>Pentapetalae</taxon>
        <taxon>rosids</taxon>
        <taxon>fabids</taxon>
        <taxon>Fabales</taxon>
        <taxon>Fabaceae</taxon>
        <taxon>Caesalpinioideae</taxon>
        <taxon>mimosoid clade</taxon>
        <taxon>Acacieae</taxon>
        <taxon>Acacia</taxon>
    </lineage>
</organism>
<keyword evidence="15" id="KW-1185">Reference proteome</keyword>
<keyword evidence="4 11" id="KW-0808">Transferase</keyword>
<keyword evidence="9" id="KW-0472">Membrane</keyword>
<evidence type="ECO:0000256" key="3">
    <source>
        <dbReference type="ARBA" id="ARBA00004906"/>
    </source>
</evidence>
<dbReference type="GO" id="GO:0006511">
    <property type="term" value="P:ubiquitin-dependent protein catabolic process"/>
    <property type="evidence" value="ECO:0007669"/>
    <property type="project" value="UniProtKB-UniRule"/>
</dbReference>
<dbReference type="EMBL" id="JAWXYG010000005">
    <property type="protein sequence ID" value="KAK4272600.1"/>
    <property type="molecule type" value="Genomic_DNA"/>
</dbReference>
<sequence length="434" mass="49123">MGERTSDAMNFDLNLDPILEPPADSIAGEHAVSLDDWTQRSLHRINEGRRYRSRLQWRSRHLPVSPDARRHDNPPPESQNFPMEINQFVETPDIETTLQVGQDGFEDDLRSEEVPKACENNNTLTRGEELEKKDDVEKGIGDDGGFFDCNICLDLAKDPVVTCCGHLFCWPCLYRWLHMHSDVKECPVCKGDVSYKTITPIYGRGNNNVQDPEEDPTLKVPLRPPARRVEGLRPTTSERSSMEEMIRRLGGRVDLSRVVVRPHDPTETVREAAERTRNLLNRFLTSRAIRREQNFEASPDDAGYLTGNNMSNLDAGDNRRLQSILLRTTQSHRATLSSFPSAISSAERVVETYFRTRAGARNQEQASQVDDRDSYSSIAAVINSESQVVTAVETDSTVSLSTSSSRRRNDSSRVSDADTGDSRAPRPRRRRRLR</sequence>
<comment type="subcellular location">
    <subcellularLocation>
        <location evidence="2">Endomembrane system</location>
    </subcellularLocation>
    <subcellularLocation>
        <location evidence="11">Endoplasmic reticulum membrane</location>
        <topology evidence="11">Single-pass type IV membrane protein</topology>
    </subcellularLocation>
</comment>
<dbReference type="Proteomes" id="UP001293593">
    <property type="component" value="Unassembled WGS sequence"/>
</dbReference>
<proteinExistence type="predicted"/>
<dbReference type="InterPro" id="IPR045103">
    <property type="entry name" value="RNF5/RNF185-like"/>
</dbReference>
<dbReference type="InterPro" id="IPR001841">
    <property type="entry name" value="Znf_RING"/>
</dbReference>
<dbReference type="GO" id="GO:0008270">
    <property type="term" value="F:zinc ion binding"/>
    <property type="evidence" value="ECO:0007669"/>
    <property type="project" value="UniProtKB-KW"/>
</dbReference>
<evidence type="ECO:0000256" key="8">
    <source>
        <dbReference type="ARBA" id="ARBA00022833"/>
    </source>
</evidence>
<reference evidence="14" key="1">
    <citation type="submission" date="2023-10" db="EMBL/GenBank/DDBJ databases">
        <title>Chromosome-level genome of the transformable northern wattle, Acacia crassicarpa.</title>
        <authorList>
            <person name="Massaro I."/>
            <person name="Sinha N.R."/>
            <person name="Poethig S."/>
            <person name="Leichty A.R."/>
        </authorList>
    </citation>
    <scope>NUCLEOTIDE SEQUENCE</scope>
    <source>
        <strain evidence="14">Acra3RX</strain>
        <tissue evidence="14">Leaf</tissue>
    </source>
</reference>
<evidence type="ECO:0000256" key="12">
    <source>
        <dbReference type="SAM" id="MobiDB-lite"/>
    </source>
</evidence>
<dbReference type="EC" id="2.3.2.27" evidence="11"/>
<keyword evidence="5 11" id="KW-0479">Metal-binding</keyword>
<evidence type="ECO:0000256" key="1">
    <source>
        <dbReference type="ARBA" id="ARBA00000900"/>
    </source>
</evidence>
<feature type="region of interest" description="Disordered" evidence="12">
    <location>
        <begin position="62"/>
        <end position="81"/>
    </location>
</feature>
<dbReference type="InterPro" id="IPR018957">
    <property type="entry name" value="Znf_C3HC4_RING-type"/>
</dbReference>
<gene>
    <name evidence="14" type="ORF">QN277_021132</name>
</gene>
<feature type="compositionally biased region" description="Basic and acidic residues" evidence="12">
    <location>
        <begin position="407"/>
        <end position="424"/>
    </location>
</feature>
<evidence type="ECO:0000256" key="5">
    <source>
        <dbReference type="ARBA" id="ARBA00022723"/>
    </source>
</evidence>
<dbReference type="PROSITE" id="PS00518">
    <property type="entry name" value="ZF_RING_1"/>
    <property type="match status" value="1"/>
</dbReference>
<keyword evidence="11" id="KW-0256">Endoplasmic reticulum</keyword>
<dbReference type="CDD" id="cd16745">
    <property type="entry name" value="RING-HC_AtRMA-like"/>
    <property type="match status" value="1"/>
</dbReference>
<evidence type="ECO:0000259" key="13">
    <source>
        <dbReference type="PROSITE" id="PS50089"/>
    </source>
</evidence>
<dbReference type="InterPro" id="IPR013083">
    <property type="entry name" value="Znf_RING/FYVE/PHD"/>
</dbReference>
<comment type="caution">
    <text evidence="14">The sequence shown here is derived from an EMBL/GenBank/DDBJ whole genome shotgun (WGS) entry which is preliminary data.</text>
</comment>
<keyword evidence="6 10" id="KW-0863">Zinc-finger</keyword>
<dbReference type="PROSITE" id="PS50089">
    <property type="entry name" value="ZF_RING_2"/>
    <property type="match status" value="1"/>
</dbReference>
<evidence type="ECO:0000256" key="9">
    <source>
        <dbReference type="ARBA" id="ARBA00023136"/>
    </source>
</evidence>
<evidence type="ECO:0000256" key="4">
    <source>
        <dbReference type="ARBA" id="ARBA00022679"/>
    </source>
</evidence>
<evidence type="ECO:0000256" key="11">
    <source>
        <dbReference type="RuleBase" id="RU369090"/>
    </source>
</evidence>
<keyword evidence="7 11" id="KW-0833">Ubl conjugation pathway</keyword>
<evidence type="ECO:0000313" key="15">
    <source>
        <dbReference type="Proteomes" id="UP001293593"/>
    </source>
</evidence>